<protein>
    <submittedName>
        <fullName evidence="4">Probable Ufm1-specific protease 1</fullName>
    </submittedName>
</protein>
<dbReference type="InterPro" id="IPR038765">
    <property type="entry name" value="Papain-like_cys_pep_sf"/>
</dbReference>
<accession>A0A7D9HNA2</accession>
<dbReference type="AlphaFoldDB" id="A0A7D9HNA2"/>
<comment type="caution">
    <text evidence="4">The sequence shown here is derived from an EMBL/GenBank/DDBJ whole genome shotgun (WGS) entry which is preliminary data.</text>
</comment>
<reference evidence="4" key="1">
    <citation type="submission" date="2020-04" db="EMBL/GenBank/DDBJ databases">
        <authorList>
            <person name="Alioto T."/>
            <person name="Alioto T."/>
            <person name="Gomez Garrido J."/>
        </authorList>
    </citation>
    <scope>NUCLEOTIDE SEQUENCE</scope>
    <source>
        <strain evidence="4">A484AB</strain>
    </source>
</reference>
<dbReference type="Proteomes" id="UP001152795">
    <property type="component" value="Unassembled WGS sequence"/>
</dbReference>
<evidence type="ECO:0000256" key="2">
    <source>
        <dbReference type="ARBA" id="ARBA00022801"/>
    </source>
</evidence>
<feature type="domain" description="UFSP1/2/DUB catalytic" evidence="3">
    <location>
        <begin position="17"/>
        <end position="203"/>
    </location>
</feature>
<dbReference type="PANTHER" id="PTHR48153:SF3">
    <property type="entry name" value="INACTIVE UFM1-SPECIFIC PROTEASE 1"/>
    <property type="match status" value="1"/>
</dbReference>
<dbReference type="Gene3D" id="3.90.70.130">
    <property type="match status" value="1"/>
</dbReference>
<dbReference type="InterPro" id="IPR012462">
    <property type="entry name" value="UFSP1/2_DUB_cat"/>
</dbReference>
<dbReference type="OrthoDB" id="417506at2759"/>
<dbReference type="PANTHER" id="PTHR48153">
    <property type="entry name" value="UFM1-SPECIFIC PROTEASE 2"/>
    <property type="match status" value="1"/>
</dbReference>
<keyword evidence="4" id="KW-0645">Protease</keyword>
<evidence type="ECO:0000313" key="4">
    <source>
        <dbReference type="EMBL" id="CAB3989159.1"/>
    </source>
</evidence>
<keyword evidence="5" id="KW-1185">Reference proteome</keyword>
<evidence type="ECO:0000259" key="3">
    <source>
        <dbReference type="Pfam" id="PF07910"/>
    </source>
</evidence>
<dbReference type="GO" id="GO:0006508">
    <property type="term" value="P:proteolysis"/>
    <property type="evidence" value="ECO:0007669"/>
    <property type="project" value="UniProtKB-KW"/>
</dbReference>
<dbReference type="EMBL" id="CACRXK020001438">
    <property type="protein sequence ID" value="CAB3989159.1"/>
    <property type="molecule type" value="Genomic_DNA"/>
</dbReference>
<sequence>MYLSSVHIGLPLPCFQCYLVSGTYQYYHYACDGHNDVGWGCAYRTLQTLCSWINNNCNIETQSPNVPSLSKIQETLVTIGDKPSTFMKSREWIGSFEICLFLDHCYNISSKIIHVRSGSEVGLKFDEFVEHFQKFGSPVMIGGDSDAASKALLGIATDGNKKYFLILDPHFSGNPDIDSLQRNGWVAWKDEELFLTESFYNFCLPQCGQSDAG</sequence>
<organism evidence="4 5">
    <name type="scientific">Paramuricea clavata</name>
    <name type="common">Red gorgonian</name>
    <name type="synonym">Violescent sea-whip</name>
    <dbReference type="NCBI Taxonomy" id="317549"/>
    <lineage>
        <taxon>Eukaryota</taxon>
        <taxon>Metazoa</taxon>
        <taxon>Cnidaria</taxon>
        <taxon>Anthozoa</taxon>
        <taxon>Octocorallia</taxon>
        <taxon>Malacalcyonacea</taxon>
        <taxon>Plexauridae</taxon>
        <taxon>Paramuricea</taxon>
    </lineage>
</organism>
<dbReference type="Pfam" id="PF07910">
    <property type="entry name" value="Peptidase_C78"/>
    <property type="match status" value="1"/>
</dbReference>
<comment type="similarity">
    <text evidence="1">Belongs to the peptidase C78 family.</text>
</comment>
<dbReference type="SUPFAM" id="SSF54001">
    <property type="entry name" value="Cysteine proteinases"/>
    <property type="match status" value="1"/>
</dbReference>
<name>A0A7D9HNA2_PARCT</name>
<evidence type="ECO:0000313" key="5">
    <source>
        <dbReference type="Proteomes" id="UP001152795"/>
    </source>
</evidence>
<keyword evidence="2" id="KW-0378">Hydrolase</keyword>
<proteinExistence type="inferred from homology"/>
<dbReference type="GO" id="GO:0071567">
    <property type="term" value="F:deUFMylase activity"/>
    <property type="evidence" value="ECO:0007669"/>
    <property type="project" value="TreeGrafter"/>
</dbReference>
<gene>
    <name evidence="4" type="ORF">PACLA_8A022588</name>
</gene>
<evidence type="ECO:0000256" key="1">
    <source>
        <dbReference type="ARBA" id="ARBA00008552"/>
    </source>
</evidence>